<evidence type="ECO:0000313" key="6">
    <source>
        <dbReference type="EMBL" id="KAL2078277.1"/>
    </source>
</evidence>
<dbReference type="InterPro" id="IPR020095">
    <property type="entry name" value="PsdUridine_synth_TruA_C"/>
</dbReference>
<dbReference type="Gene3D" id="3.30.70.580">
    <property type="entry name" value="Pseudouridine synthase I, catalytic domain, N-terminal subdomain"/>
    <property type="match status" value="1"/>
</dbReference>
<evidence type="ECO:0000313" key="7">
    <source>
        <dbReference type="Proteomes" id="UP001591681"/>
    </source>
</evidence>
<feature type="region of interest" description="Disordered" evidence="4">
    <location>
        <begin position="53"/>
        <end position="91"/>
    </location>
</feature>
<comment type="similarity">
    <text evidence="1">Belongs to the tRNA pseudouridine synthase TruA family.</text>
</comment>
<dbReference type="Proteomes" id="UP001591681">
    <property type="component" value="Unassembled WGS sequence"/>
</dbReference>
<dbReference type="NCBIfam" id="TIGR00071">
    <property type="entry name" value="hisT_truA"/>
    <property type="match status" value="1"/>
</dbReference>
<feature type="domain" description="Pseudouridine synthase I TruA alpha/beta" evidence="5">
    <location>
        <begin position="260"/>
        <end position="376"/>
    </location>
</feature>
<evidence type="ECO:0000259" key="5">
    <source>
        <dbReference type="Pfam" id="PF01416"/>
    </source>
</evidence>
<accession>A0ABD1ITG3</accession>
<evidence type="ECO:0000256" key="3">
    <source>
        <dbReference type="ARBA" id="ARBA00023235"/>
    </source>
</evidence>
<dbReference type="HAMAP" id="MF_00171">
    <property type="entry name" value="TruA"/>
    <property type="match status" value="1"/>
</dbReference>
<dbReference type="EMBL" id="JBHFQA010000023">
    <property type="protein sequence ID" value="KAL2078277.1"/>
    <property type="molecule type" value="Genomic_DNA"/>
</dbReference>
<dbReference type="AlphaFoldDB" id="A0ABD1ITG3"/>
<dbReference type="CDD" id="cd02569">
    <property type="entry name" value="PseudoU_synth_ScPus3"/>
    <property type="match status" value="1"/>
</dbReference>
<gene>
    <name evidence="6" type="ORF">ACEWY4_025962</name>
</gene>
<protein>
    <recommendedName>
        <fullName evidence="5">Pseudouridine synthase I TruA alpha/beta domain-containing protein</fullName>
    </recommendedName>
</protein>
<keyword evidence="3" id="KW-0413">Isomerase</keyword>
<dbReference type="PANTHER" id="PTHR11142:SF5">
    <property type="entry name" value="TRNA PSEUDOURIDINE(38_39) SYNTHASE"/>
    <property type="match status" value="1"/>
</dbReference>
<dbReference type="InterPro" id="IPR001406">
    <property type="entry name" value="PsdUridine_synth_TruA"/>
</dbReference>
<dbReference type="GO" id="GO:0016853">
    <property type="term" value="F:isomerase activity"/>
    <property type="evidence" value="ECO:0007669"/>
    <property type="project" value="UniProtKB-KW"/>
</dbReference>
<dbReference type="Gene3D" id="3.30.70.660">
    <property type="entry name" value="Pseudouridine synthase I, catalytic domain, C-terminal subdomain"/>
    <property type="match status" value="1"/>
</dbReference>
<dbReference type="InterPro" id="IPR020097">
    <property type="entry name" value="PsdUridine_synth_TruA_a/b_dom"/>
</dbReference>
<comment type="caution">
    <text evidence="6">The sequence shown here is derived from an EMBL/GenBank/DDBJ whole genome shotgun (WGS) entry which is preliminary data.</text>
</comment>
<reference evidence="6 7" key="1">
    <citation type="submission" date="2024-09" db="EMBL/GenBank/DDBJ databases">
        <title>A chromosome-level genome assembly of Gray's grenadier anchovy, Coilia grayii.</title>
        <authorList>
            <person name="Fu Z."/>
        </authorList>
    </citation>
    <scope>NUCLEOTIDE SEQUENCE [LARGE SCALE GENOMIC DNA]</scope>
    <source>
        <strain evidence="6">G4</strain>
        <tissue evidence="6">Muscle</tissue>
    </source>
</reference>
<proteinExistence type="inferred from homology"/>
<dbReference type="SUPFAM" id="SSF55120">
    <property type="entry name" value="Pseudouridine synthase"/>
    <property type="match status" value="1"/>
</dbReference>
<dbReference type="InterPro" id="IPR020094">
    <property type="entry name" value="TruA/RsuA/RluB/E/F_N"/>
</dbReference>
<organism evidence="6 7">
    <name type="scientific">Coilia grayii</name>
    <name type="common">Gray's grenadier anchovy</name>
    <dbReference type="NCBI Taxonomy" id="363190"/>
    <lineage>
        <taxon>Eukaryota</taxon>
        <taxon>Metazoa</taxon>
        <taxon>Chordata</taxon>
        <taxon>Craniata</taxon>
        <taxon>Vertebrata</taxon>
        <taxon>Euteleostomi</taxon>
        <taxon>Actinopterygii</taxon>
        <taxon>Neopterygii</taxon>
        <taxon>Teleostei</taxon>
        <taxon>Clupei</taxon>
        <taxon>Clupeiformes</taxon>
        <taxon>Clupeoidei</taxon>
        <taxon>Engraulidae</taxon>
        <taxon>Coilinae</taxon>
        <taxon>Coilia</taxon>
    </lineage>
</organism>
<evidence type="ECO:0000256" key="2">
    <source>
        <dbReference type="ARBA" id="ARBA00022694"/>
    </source>
</evidence>
<dbReference type="InterPro" id="IPR041707">
    <property type="entry name" value="Pus3-like"/>
</dbReference>
<sequence>MLLKLMRTSLRGIIDSPQTVYTSVACLASTMSQDLVARISELESEVERLKSELRRRDATDEDSVDMNGSKPSVTVDTEGERDGKSAKKGKKRVQERPFDFCVHPRRHVALRLAYLGWGYQGYAVQENTDNTVEARLFEALLKTKLIQDRQSSNYHRCGRTDKGVSAFSQVISIDLRSNQFGGDLGVIAPSEDEACEKKRKPNAEEMPYVKMLNRVLPQDIRVLDWAPVETGFSARFDCQSRTYRYYFPRGSLDVSLMAEAVKRYEGTYDFRNLCKMDVGNGVLQFQRTILSASVFPLQPSAAVPADPYDLCVFEVKGLAFLYHQVRCMMAVLLLIGQKLEAPDIIDQLLDVEKNPRKPQYSMALDYPLVLHDCHFEGLSWRREAEEVRYTLNTLHQQWTQTVIKTQVLRGMIQGLEASGEAPIPLQCWLMEGSRQRNYRPLLERPRCESLESRIDHFVKRGRLEREEGENGEEALRRGKKPKHSNSPPTPTGP</sequence>
<dbReference type="PROSITE" id="PS51257">
    <property type="entry name" value="PROKAR_LIPOPROTEIN"/>
    <property type="match status" value="1"/>
</dbReference>
<evidence type="ECO:0000256" key="1">
    <source>
        <dbReference type="ARBA" id="ARBA00009375"/>
    </source>
</evidence>
<dbReference type="InterPro" id="IPR020103">
    <property type="entry name" value="PsdUridine_synth_cat_dom_sf"/>
</dbReference>
<keyword evidence="7" id="KW-1185">Reference proteome</keyword>
<keyword evidence="2" id="KW-0819">tRNA processing</keyword>
<dbReference type="Pfam" id="PF01416">
    <property type="entry name" value="PseudoU_synth_1"/>
    <property type="match status" value="1"/>
</dbReference>
<dbReference type="PANTHER" id="PTHR11142">
    <property type="entry name" value="PSEUDOURIDYLATE SYNTHASE"/>
    <property type="match status" value="1"/>
</dbReference>
<feature type="region of interest" description="Disordered" evidence="4">
    <location>
        <begin position="461"/>
        <end position="493"/>
    </location>
</feature>
<dbReference type="FunFam" id="3.30.70.580:FF:000007">
    <property type="entry name" value="tRNA pseudouridine synthase"/>
    <property type="match status" value="1"/>
</dbReference>
<dbReference type="GO" id="GO:0008033">
    <property type="term" value="P:tRNA processing"/>
    <property type="evidence" value="ECO:0007669"/>
    <property type="project" value="UniProtKB-KW"/>
</dbReference>
<name>A0ABD1ITG3_9TELE</name>
<evidence type="ECO:0000256" key="4">
    <source>
        <dbReference type="SAM" id="MobiDB-lite"/>
    </source>
</evidence>